<protein>
    <recommendedName>
        <fullName evidence="5">Short chain oxidoreductase</fullName>
    </recommendedName>
</protein>
<proteinExistence type="inferred from homology"/>
<accession>A0ABR3SB35</accession>
<keyword evidence="4" id="KW-1185">Reference proteome</keyword>
<dbReference type="InterPro" id="IPR036291">
    <property type="entry name" value="NAD(P)-bd_dom_sf"/>
</dbReference>
<gene>
    <name evidence="3" type="ORF">SLS56_011636</name>
</gene>
<dbReference type="CDD" id="cd05325">
    <property type="entry name" value="carb_red_sniffer_like_SDR_c"/>
    <property type="match status" value="1"/>
</dbReference>
<dbReference type="EMBL" id="JAJVDC020000289">
    <property type="protein sequence ID" value="KAL1615941.1"/>
    <property type="molecule type" value="Genomic_DNA"/>
</dbReference>
<organism evidence="3 4">
    <name type="scientific">Neofusicoccum ribis</name>
    <dbReference type="NCBI Taxonomy" id="45134"/>
    <lineage>
        <taxon>Eukaryota</taxon>
        <taxon>Fungi</taxon>
        <taxon>Dikarya</taxon>
        <taxon>Ascomycota</taxon>
        <taxon>Pezizomycotina</taxon>
        <taxon>Dothideomycetes</taxon>
        <taxon>Dothideomycetes incertae sedis</taxon>
        <taxon>Botryosphaeriales</taxon>
        <taxon>Botryosphaeriaceae</taxon>
        <taxon>Neofusicoccum</taxon>
    </lineage>
</organism>
<evidence type="ECO:0000313" key="4">
    <source>
        <dbReference type="Proteomes" id="UP001521116"/>
    </source>
</evidence>
<evidence type="ECO:0000256" key="1">
    <source>
        <dbReference type="ARBA" id="ARBA00006484"/>
    </source>
</evidence>
<evidence type="ECO:0000256" key="2">
    <source>
        <dbReference type="RuleBase" id="RU000363"/>
    </source>
</evidence>
<sequence length="252" mass="27012">MASYLVTGSSRGIGLAIVTVLLSKPATEVSKVFASARTETDNLKQLIAGSEGRVEWVPLEVTSHESAKQAASKVSDSLGGKGLDVLINNAGVGSKAMTRVEEMADIEDAFKVNVAGVHMITSTFLPLLRKGSLKKIINISTTLGSMSLAPNFTWGQAPAYKISKAALNMLTVQYALDLQEESFTVVAVSPGWNKTELVNSVGDLMPEEGAKATLDIVFRVTTTDNGKFYNVHVPGWENVPGPNKYRGEIIPW</sequence>
<dbReference type="Pfam" id="PF00106">
    <property type="entry name" value="adh_short"/>
    <property type="match status" value="1"/>
</dbReference>
<dbReference type="InterPro" id="IPR002347">
    <property type="entry name" value="SDR_fam"/>
</dbReference>
<dbReference type="SUPFAM" id="SSF51735">
    <property type="entry name" value="NAD(P)-binding Rossmann-fold domains"/>
    <property type="match status" value="1"/>
</dbReference>
<dbReference type="Proteomes" id="UP001521116">
    <property type="component" value="Unassembled WGS sequence"/>
</dbReference>
<dbReference type="Gene3D" id="3.40.50.720">
    <property type="entry name" value="NAD(P)-binding Rossmann-like Domain"/>
    <property type="match status" value="1"/>
</dbReference>
<comment type="similarity">
    <text evidence="1 2">Belongs to the short-chain dehydrogenases/reductases (SDR) family.</text>
</comment>
<reference evidence="3 4" key="1">
    <citation type="submission" date="2024-02" db="EMBL/GenBank/DDBJ databases">
        <title>De novo assembly and annotation of 12 fungi associated with fruit tree decline syndrome in Ontario, Canada.</title>
        <authorList>
            <person name="Sulman M."/>
            <person name="Ellouze W."/>
            <person name="Ilyukhin E."/>
        </authorList>
    </citation>
    <scope>NUCLEOTIDE SEQUENCE [LARGE SCALE GENOMIC DNA]</scope>
    <source>
        <strain evidence="3 4">M1-105</strain>
    </source>
</reference>
<dbReference type="InterPro" id="IPR051468">
    <property type="entry name" value="Fungal_SecMetab_SDRs"/>
</dbReference>
<dbReference type="PANTHER" id="PTHR43544">
    <property type="entry name" value="SHORT-CHAIN DEHYDROGENASE/REDUCTASE"/>
    <property type="match status" value="1"/>
</dbReference>
<name>A0ABR3SB35_9PEZI</name>
<dbReference type="PRINTS" id="PR00080">
    <property type="entry name" value="SDRFAMILY"/>
</dbReference>
<dbReference type="PANTHER" id="PTHR43544:SF36">
    <property type="entry name" value="CHAIN OXIDOREDUCTASE (CSGA), PUTATIVE (AFU_ORTHOLOGUE AFUA_4G00910)-RELATED"/>
    <property type="match status" value="1"/>
</dbReference>
<evidence type="ECO:0000313" key="3">
    <source>
        <dbReference type="EMBL" id="KAL1615941.1"/>
    </source>
</evidence>
<dbReference type="PRINTS" id="PR00081">
    <property type="entry name" value="GDHRDH"/>
</dbReference>
<comment type="caution">
    <text evidence="3">The sequence shown here is derived from an EMBL/GenBank/DDBJ whole genome shotgun (WGS) entry which is preliminary data.</text>
</comment>
<evidence type="ECO:0008006" key="5">
    <source>
        <dbReference type="Google" id="ProtNLM"/>
    </source>
</evidence>